<reference evidence="2 3" key="1">
    <citation type="journal article" date="2016" name="Nat. Commun.">
        <title>Thousands of microbial genomes shed light on interconnected biogeochemical processes in an aquifer system.</title>
        <authorList>
            <person name="Anantharaman K."/>
            <person name="Brown C.T."/>
            <person name="Hug L.A."/>
            <person name="Sharon I."/>
            <person name="Castelle C.J."/>
            <person name="Probst A.J."/>
            <person name="Thomas B.C."/>
            <person name="Singh A."/>
            <person name="Wilkins M.J."/>
            <person name="Karaoz U."/>
            <person name="Brodie E.L."/>
            <person name="Williams K.H."/>
            <person name="Hubbard S.S."/>
            <person name="Banfield J.F."/>
        </authorList>
    </citation>
    <scope>NUCLEOTIDE SEQUENCE [LARGE SCALE GENOMIC DNA]</scope>
</reference>
<keyword evidence="1" id="KW-0472">Membrane</keyword>
<gene>
    <name evidence="2" type="ORF">A2438_02725</name>
</gene>
<evidence type="ECO:0000256" key="1">
    <source>
        <dbReference type="SAM" id="Phobius"/>
    </source>
</evidence>
<evidence type="ECO:0000313" key="3">
    <source>
        <dbReference type="Proteomes" id="UP000179242"/>
    </source>
</evidence>
<dbReference type="Proteomes" id="UP000179242">
    <property type="component" value="Unassembled WGS sequence"/>
</dbReference>
<keyword evidence="1" id="KW-0812">Transmembrane</keyword>
<accession>A0A1F4U5H5</accession>
<comment type="caution">
    <text evidence="2">The sequence shown here is derived from an EMBL/GenBank/DDBJ whole genome shotgun (WGS) entry which is preliminary data.</text>
</comment>
<feature type="transmembrane region" description="Helical" evidence="1">
    <location>
        <begin position="66"/>
        <end position="87"/>
    </location>
</feature>
<protein>
    <submittedName>
        <fullName evidence="2">Uncharacterized protein</fullName>
    </submittedName>
</protein>
<name>A0A1F4U5H5_UNCSA</name>
<dbReference type="Pfam" id="PF18910">
    <property type="entry name" value="DUF5665"/>
    <property type="match status" value="1"/>
</dbReference>
<proteinExistence type="predicted"/>
<feature type="transmembrane region" description="Helical" evidence="1">
    <location>
        <begin position="27"/>
        <end position="60"/>
    </location>
</feature>
<dbReference type="InterPro" id="IPR043723">
    <property type="entry name" value="DUF5665"/>
</dbReference>
<dbReference type="AlphaFoldDB" id="A0A1F4U5H5"/>
<sequence>MGDEEELLPEKVVESLRKLRIDEYRPWRYILFVFLAGIARGIGFALGMTIILAVIVFIVTKILTTLVNFPLIGSYFVEISDLIQSYIKTMRVR</sequence>
<keyword evidence="1" id="KW-1133">Transmembrane helix</keyword>
<organism evidence="2 3">
    <name type="scientific">candidate division WOR-1 bacterium RIFOXYC2_FULL_46_14</name>
    <dbReference type="NCBI Taxonomy" id="1802587"/>
    <lineage>
        <taxon>Bacteria</taxon>
        <taxon>Bacillati</taxon>
        <taxon>Saganbacteria</taxon>
    </lineage>
</organism>
<dbReference type="EMBL" id="MEUJ01000004">
    <property type="protein sequence ID" value="OGC40182.1"/>
    <property type="molecule type" value="Genomic_DNA"/>
</dbReference>
<evidence type="ECO:0000313" key="2">
    <source>
        <dbReference type="EMBL" id="OGC40182.1"/>
    </source>
</evidence>